<accession>A0A0A9GVA9</accession>
<name>A0A0A9GVA9_ARUDO</name>
<sequence>MTDAFRSTKPGKGKTIILGLEKDSKLICLPSLELLSGKCVMGSFFGGDQAQD</sequence>
<proteinExistence type="predicted"/>
<reference evidence="1" key="2">
    <citation type="journal article" date="2015" name="Data Brief">
        <title>Shoot transcriptome of the giant reed, Arundo donax.</title>
        <authorList>
            <person name="Barrero R.A."/>
            <person name="Guerrero F.D."/>
            <person name="Moolhuijzen P."/>
            <person name="Goolsby J.A."/>
            <person name="Tidwell J."/>
            <person name="Bellgard S.E."/>
            <person name="Bellgard M.I."/>
        </authorList>
    </citation>
    <scope>NUCLEOTIDE SEQUENCE</scope>
    <source>
        <tissue evidence="1">Shoot tissue taken approximately 20 cm above the soil surface</tissue>
    </source>
</reference>
<dbReference type="EMBL" id="GBRH01168946">
    <property type="protein sequence ID" value="JAE28950.1"/>
    <property type="molecule type" value="Transcribed_RNA"/>
</dbReference>
<organism evidence="1">
    <name type="scientific">Arundo donax</name>
    <name type="common">Giant reed</name>
    <name type="synonym">Donax arundinaceus</name>
    <dbReference type="NCBI Taxonomy" id="35708"/>
    <lineage>
        <taxon>Eukaryota</taxon>
        <taxon>Viridiplantae</taxon>
        <taxon>Streptophyta</taxon>
        <taxon>Embryophyta</taxon>
        <taxon>Tracheophyta</taxon>
        <taxon>Spermatophyta</taxon>
        <taxon>Magnoliopsida</taxon>
        <taxon>Liliopsida</taxon>
        <taxon>Poales</taxon>
        <taxon>Poaceae</taxon>
        <taxon>PACMAD clade</taxon>
        <taxon>Arundinoideae</taxon>
        <taxon>Arundineae</taxon>
        <taxon>Arundo</taxon>
    </lineage>
</organism>
<protein>
    <submittedName>
        <fullName evidence="1">Pco147721a</fullName>
    </submittedName>
</protein>
<reference evidence="1" key="1">
    <citation type="submission" date="2014-09" db="EMBL/GenBank/DDBJ databases">
        <authorList>
            <person name="Magalhaes I.L.F."/>
            <person name="Oliveira U."/>
            <person name="Santos F.R."/>
            <person name="Vidigal T.H.D.A."/>
            <person name="Brescovit A.D."/>
            <person name="Santos A.J."/>
        </authorList>
    </citation>
    <scope>NUCLEOTIDE SEQUENCE</scope>
    <source>
        <tissue evidence="1">Shoot tissue taken approximately 20 cm above the soil surface</tissue>
    </source>
</reference>
<dbReference type="AlphaFoldDB" id="A0A0A9GVA9"/>
<evidence type="ECO:0000313" key="1">
    <source>
        <dbReference type="EMBL" id="JAE28950.1"/>
    </source>
</evidence>